<proteinExistence type="predicted"/>
<dbReference type="InterPro" id="IPR011333">
    <property type="entry name" value="SKP1/BTB/POZ_sf"/>
</dbReference>
<dbReference type="PROSITE" id="PS50097">
    <property type="entry name" value="BTB"/>
    <property type="match status" value="1"/>
</dbReference>
<evidence type="ECO:0000313" key="2">
    <source>
        <dbReference type="Proteomes" id="UP000887578"/>
    </source>
</evidence>
<protein>
    <submittedName>
        <fullName evidence="3">BTB domain-containing protein</fullName>
    </submittedName>
</protein>
<dbReference type="PANTHER" id="PTHR46071:SF2">
    <property type="entry name" value="ANKYRIN REPEAT AND BTB_POZ DOMAIN-CONTAINING PROTEIN 2-LIKE PROTEIN"/>
    <property type="match status" value="1"/>
</dbReference>
<dbReference type="WBParaSite" id="PDA_v2.g19563.t1">
    <property type="protein sequence ID" value="PDA_v2.g19563.t1"/>
    <property type="gene ID" value="PDA_v2.g19563"/>
</dbReference>
<dbReference type="PANTHER" id="PTHR46071">
    <property type="entry name" value="ANKYRIN REPEAT AND BTB/POZ DOMAIN-CONTAINING"/>
    <property type="match status" value="1"/>
</dbReference>
<dbReference type="SMART" id="SM00225">
    <property type="entry name" value="BTB"/>
    <property type="match status" value="1"/>
</dbReference>
<keyword evidence="2" id="KW-1185">Reference proteome</keyword>
<dbReference type="Gene3D" id="3.30.710.10">
    <property type="entry name" value="Potassium Channel Kv1.1, Chain A"/>
    <property type="match status" value="1"/>
</dbReference>
<dbReference type="Proteomes" id="UP000887578">
    <property type="component" value="Unplaced"/>
</dbReference>
<dbReference type="InterPro" id="IPR052089">
    <property type="entry name" value="Ankyrin-BTB/POZ_domain"/>
</dbReference>
<name>A0A914PTK1_9BILA</name>
<dbReference type="AlphaFoldDB" id="A0A914PTK1"/>
<dbReference type="SUPFAM" id="SSF54695">
    <property type="entry name" value="POZ domain"/>
    <property type="match status" value="1"/>
</dbReference>
<evidence type="ECO:0000259" key="1">
    <source>
        <dbReference type="PROSITE" id="PS50097"/>
    </source>
</evidence>
<evidence type="ECO:0000313" key="3">
    <source>
        <dbReference type="WBParaSite" id="PDA_v2.g19563.t1"/>
    </source>
</evidence>
<feature type="domain" description="BTB" evidence="1">
    <location>
        <begin position="19"/>
        <end position="85"/>
    </location>
</feature>
<sequence length="193" mass="22939">MQQERFEIFESQDPENEHFDVTFEIEGKTLLANKLLLTSASEYMNSFLSDRWTKKDEPVKIEDYSYDNFYEFLRFLYLGSCNLTAENVFKLIDLAEFTGTERFLSSKKSFVDFLSSVNTSSRYSLNFLLEEKVFRAVYKWTENQVMKQKDADDKNFDLLEAVKDELRKTFPLIFSMEKSKMSKDFLMHFMGTF</sequence>
<organism evidence="2 3">
    <name type="scientific">Panagrolaimus davidi</name>
    <dbReference type="NCBI Taxonomy" id="227884"/>
    <lineage>
        <taxon>Eukaryota</taxon>
        <taxon>Metazoa</taxon>
        <taxon>Ecdysozoa</taxon>
        <taxon>Nematoda</taxon>
        <taxon>Chromadorea</taxon>
        <taxon>Rhabditida</taxon>
        <taxon>Tylenchina</taxon>
        <taxon>Panagrolaimomorpha</taxon>
        <taxon>Panagrolaimoidea</taxon>
        <taxon>Panagrolaimidae</taxon>
        <taxon>Panagrolaimus</taxon>
    </lineage>
</organism>
<accession>A0A914PTK1</accession>
<dbReference type="InterPro" id="IPR000210">
    <property type="entry name" value="BTB/POZ_dom"/>
</dbReference>
<reference evidence="3" key="1">
    <citation type="submission" date="2022-11" db="UniProtKB">
        <authorList>
            <consortium name="WormBaseParasite"/>
        </authorList>
    </citation>
    <scope>IDENTIFICATION</scope>
</reference>
<dbReference type="Pfam" id="PF00651">
    <property type="entry name" value="BTB"/>
    <property type="match status" value="1"/>
</dbReference>